<proteinExistence type="predicted"/>
<accession>A0A328AYI9</accession>
<comment type="caution">
    <text evidence="1">The sequence shown here is derived from an EMBL/GenBank/DDBJ whole genome shotgun (WGS) entry which is preliminary data.</text>
</comment>
<name>A0A328AYI9_9CAUL</name>
<organism evidence="1 2">
    <name type="scientific">Phenylobacterium hankyongense</name>
    <dbReference type="NCBI Taxonomy" id="1813876"/>
    <lineage>
        <taxon>Bacteria</taxon>
        <taxon>Pseudomonadati</taxon>
        <taxon>Pseudomonadota</taxon>
        <taxon>Alphaproteobacteria</taxon>
        <taxon>Caulobacterales</taxon>
        <taxon>Caulobacteraceae</taxon>
        <taxon>Phenylobacterium</taxon>
    </lineage>
</organism>
<dbReference type="AlphaFoldDB" id="A0A328AYI9"/>
<gene>
    <name evidence="1" type="ORF">DJ021_02530</name>
</gene>
<protein>
    <recommendedName>
        <fullName evidence="3">DUF2188 domain-containing protein</fullName>
    </recommendedName>
</protein>
<dbReference type="Proteomes" id="UP000249842">
    <property type="component" value="Unassembled WGS sequence"/>
</dbReference>
<evidence type="ECO:0000313" key="1">
    <source>
        <dbReference type="EMBL" id="RAK58756.1"/>
    </source>
</evidence>
<sequence length="82" mass="9355">MRVEKPTPVQILLAWRDNKWVLSRNAVEVAAYAYRAHAMEMARRLSADAAEQGLDCYMLVKEPDGSWEERRCPRPGRDPPAG</sequence>
<keyword evidence="2" id="KW-1185">Reference proteome</keyword>
<reference evidence="2" key="1">
    <citation type="submission" date="2018-05" db="EMBL/GenBank/DDBJ databases">
        <authorList>
            <person name="Li X."/>
        </authorList>
    </citation>
    <scope>NUCLEOTIDE SEQUENCE [LARGE SCALE GENOMIC DNA]</scope>
    <source>
        <strain evidence="2">HKS-05</strain>
    </source>
</reference>
<dbReference type="EMBL" id="QFYP01000001">
    <property type="protein sequence ID" value="RAK58756.1"/>
    <property type="molecule type" value="Genomic_DNA"/>
</dbReference>
<evidence type="ECO:0008006" key="3">
    <source>
        <dbReference type="Google" id="ProtNLM"/>
    </source>
</evidence>
<evidence type="ECO:0000313" key="2">
    <source>
        <dbReference type="Proteomes" id="UP000249842"/>
    </source>
</evidence>